<keyword evidence="4" id="KW-0812">Transmembrane</keyword>
<dbReference type="InterPro" id="IPR003848">
    <property type="entry name" value="DUF218"/>
</dbReference>
<dbReference type="PANTHER" id="PTHR30336:SF0">
    <property type="entry name" value="PROTEIN SANA"/>
    <property type="match status" value="1"/>
</dbReference>
<evidence type="ECO:0000256" key="5">
    <source>
        <dbReference type="ARBA" id="ARBA00022989"/>
    </source>
</evidence>
<evidence type="ECO:0000259" key="9">
    <source>
        <dbReference type="Pfam" id="PF02698"/>
    </source>
</evidence>
<dbReference type="EMBL" id="JACHGW010000002">
    <property type="protein sequence ID" value="MBB6050496.1"/>
    <property type="molecule type" value="Genomic_DNA"/>
</dbReference>
<evidence type="ECO:0000313" key="11">
    <source>
        <dbReference type="Proteomes" id="UP000520814"/>
    </source>
</evidence>
<keyword evidence="8" id="KW-0732">Signal</keyword>
<dbReference type="Proteomes" id="UP000520814">
    <property type="component" value="Unassembled WGS sequence"/>
</dbReference>
<dbReference type="CDD" id="cd06259">
    <property type="entry name" value="YdcF-like"/>
    <property type="match status" value="1"/>
</dbReference>
<protein>
    <submittedName>
        <fullName evidence="10">SanA protein</fullName>
    </submittedName>
</protein>
<evidence type="ECO:0000313" key="10">
    <source>
        <dbReference type="EMBL" id="MBB6050496.1"/>
    </source>
</evidence>
<evidence type="ECO:0000256" key="7">
    <source>
        <dbReference type="ARBA" id="ARBA00037355"/>
    </source>
</evidence>
<dbReference type="PANTHER" id="PTHR30336">
    <property type="entry name" value="INNER MEMBRANE PROTEIN, PROBABLE PERMEASE"/>
    <property type="match status" value="1"/>
</dbReference>
<gene>
    <name evidence="10" type="ORF">HNQ39_002287</name>
</gene>
<keyword evidence="5" id="KW-1133">Transmembrane helix</keyword>
<accession>A0A7W9SPP6</accession>
<dbReference type="Pfam" id="PF02698">
    <property type="entry name" value="DUF218"/>
    <property type="match status" value="1"/>
</dbReference>
<evidence type="ECO:0000256" key="1">
    <source>
        <dbReference type="ARBA" id="ARBA00004377"/>
    </source>
</evidence>
<proteinExistence type="predicted"/>
<comment type="subcellular location">
    <subcellularLocation>
        <location evidence="1">Cell inner membrane</location>
        <topology evidence="1">Single-pass membrane protein</topology>
    </subcellularLocation>
</comment>
<organism evidence="10 11">
    <name type="scientific">Armatimonas rosea</name>
    <dbReference type="NCBI Taxonomy" id="685828"/>
    <lineage>
        <taxon>Bacteria</taxon>
        <taxon>Bacillati</taxon>
        <taxon>Armatimonadota</taxon>
        <taxon>Armatimonadia</taxon>
        <taxon>Armatimonadales</taxon>
        <taxon>Armatimonadaceae</taxon>
        <taxon>Armatimonas</taxon>
    </lineage>
</organism>
<keyword evidence="11" id="KW-1185">Reference proteome</keyword>
<keyword evidence="3" id="KW-0997">Cell inner membrane</keyword>
<comment type="caution">
    <text evidence="10">The sequence shown here is derived from an EMBL/GenBank/DDBJ whole genome shotgun (WGS) entry which is preliminary data.</text>
</comment>
<dbReference type="GO" id="GO:0005886">
    <property type="term" value="C:plasma membrane"/>
    <property type="evidence" value="ECO:0007669"/>
    <property type="project" value="UniProtKB-SubCell"/>
</dbReference>
<comment type="function">
    <text evidence="7">Participates in the barrier function of the cell envelope.</text>
</comment>
<dbReference type="InterPro" id="IPR051599">
    <property type="entry name" value="Cell_Envelope_Assoc"/>
</dbReference>
<sequence>MLGLLAALPVLALLTCQLAVLTSASSKHTDSLAALPTNRVGLVLGTSKYVAKGRHNAYYSQRIAAAAKLYKAGKVEYLLVSGDNRTSHYNEPVTMKRDLITAGVPKERITCDFAGFRTLDSIQRAKAVFGQSKLTIISQRFHNERALFLAGASGIDAVAYDAGTGALPTGKTAVRELGARVQAVLDIWVLRRRPKFLGEHISIGKE</sequence>
<evidence type="ECO:0000256" key="8">
    <source>
        <dbReference type="SAM" id="SignalP"/>
    </source>
</evidence>
<reference evidence="10 11" key="1">
    <citation type="submission" date="2020-08" db="EMBL/GenBank/DDBJ databases">
        <title>Genomic Encyclopedia of Type Strains, Phase IV (KMG-IV): sequencing the most valuable type-strain genomes for metagenomic binning, comparative biology and taxonomic classification.</title>
        <authorList>
            <person name="Goeker M."/>
        </authorList>
    </citation>
    <scope>NUCLEOTIDE SEQUENCE [LARGE SCALE GENOMIC DNA]</scope>
    <source>
        <strain evidence="10 11">DSM 23562</strain>
    </source>
</reference>
<feature type="domain" description="DUF218" evidence="9">
    <location>
        <begin position="42"/>
        <end position="165"/>
    </location>
</feature>
<feature type="chain" id="PRO_5031171913" evidence="8">
    <location>
        <begin position="20"/>
        <end position="206"/>
    </location>
</feature>
<dbReference type="AlphaFoldDB" id="A0A7W9SPP6"/>
<feature type="signal peptide" evidence="8">
    <location>
        <begin position="1"/>
        <end position="19"/>
    </location>
</feature>
<evidence type="ECO:0000256" key="2">
    <source>
        <dbReference type="ARBA" id="ARBA00022475"/>
    </source>
</evidence>
<keyword evidence="2" id="KW-1003">Cell membrane</keyword>
<evidence type="ECO:0000256" key="6">
    <source>
        <dbReference type="ARBA" id="ARBA00023136"/>
    </source>
</evidence>
<evidence type="ECO:0000256" key="4">
    <source>
        <dbReference type="ARBA" id="ARBA00022692"/>
    </source>
</evidence>
<name>A0A7W9SPP6_ARMRO</name>
<evidence type="ECO:0000256" key="3">
    <source>
        <dbReference type="ARBA" id="ARBA00022519"/>
    </source>
</evidence>
<keyword evidence="6" id="KW-0472">Membrane</keyword>